<sequence length="327" mass="36627">TITHISLKSHILTDGPPVPAALFPLNGLHGTRDISVNKNPPGIAHDVHLAPGPYGHPQGSYQFYGSSTSYIEFPNNGGLDARYSITVLAMVKRENDRGPIFHYGRASGTHGFRFWIVQYYDSGSVYANSPSWTTKPHTHIDSNKWYYVGISYDYYSGVSKIWVNGTATSEETVGSNRLYESHSNMRMAAKDDGDTRYLKGRICCLQVYNKSLTKLEIIAVQNRTFQEEDAAETSVFNHFLLIVPAQQQPDADILTTVTASTVMECLLRCSQTTKCESASIEVMNGISRSSTRSYCFLYRSPFKKSIKTANGNHFQEKKSYNKKMLAR</sequence>
<dbReference type="InterPro" id="IPR013320">
    <property type="entry name" value="ConA-like_dom_sf"/>
</dbReference>
<keyword evidence="2" id="KW-1185">Reference proteome</keyword>
<feature type="non-terminal residue" evidence="1">
    <location>
        <position position="1"/>
    </location>
</feature>
<name>A0ABN8SQK2_9CNID</name>
<evidence type="ECO:0000313" key="2">
    <source>
        <dbReference type="Proteomes" id="UP001159427"/>
    </source>
</evidence>
<dbReference type="EMBL" id="CALNXI010003469">
    <property type="protein sequence ID" value="CAH3193381.1"/>
    <property type="molecule type" value="Genomic_DNA"/>
</dbReference>
<proteinExistence type="predicted"/>
<dbReference type="PANTHER" id="PTHR47635:SF2">
    <property type="entry name" value="LAMG-LIKE JELLYROLL FOLD DOMAIN-CONTAINING PROTEIN"/>
    <property type="match status" value="1"/>
</dbReference>
<dbReference type="SUPFAM" id="SSF49899">
    <property type="entry name" value="Concanavalin A-like lectins/glucanases"/>
    <property type="match status" value="1"/>
</dbReference>
<dbReference type="PANTHER" id="PTHR47635">
    <property type="entry name" value="CUB DOMAIN-CONTAINING PROTEIN"/>
    <property type="match status" value="1"/>
</dbReference>
<dbReference type="Pfam" id="PF13385">
    <property type="entry name" value="Laminin_G_3"/>
    <property type="match status" value="1"/>
</dbReference>
<comment type="caution">
    <text evidence="1">The sequence shown here is derived from an EMBL/GenBank/DDBJ whole genome shotgun (WGS) entry which is preliminary data.</text>
</comment>
<organism evidence="1 2">
    <name type="scientific">Porites evermanni</name>
    <dbReference type="NCBI Taxonomy" id="104178"/>
    <lineage>
        <taxon>Eukaryota</taxon>
        <taxon>Metazoa</taxon>
        <taxon>Cnidaria</taxon>
        <taxon>Anthozoa</taxon>
        <taxon>Hexacorallia</taxon>
        <taxon>Scleractinia</taxon>
        <taxon>Fungiina</taxon>
        <taxon>Poritidae</taxon>
        <taxon>Porites</taxon>
    </lineage>
</organism>
<evidence type="ECO:0000313" key="1">
    <source>
        <dbReference type="EMBL" id="CAH3193381.1"/>
    </source>
</evidence>
<gene>
    <name evidence="1" type="ORF">PEVE_00025718</name>
</gene>
<reference evidence="1 2" key="1">
    <citation type="submission" date="2022-05" db="EMBL/GenBank/DDBJ databases">
        <authorList>
            <consortium name="Genoscope - CEA"/>
            <person name="William W."/>
        </authorList>
    </citation>
    <scope>NUCLEOTIDE SEQUENCE [LARGE SCALE GENOMIC DNA]</scope>
</reference>
<evidence type="ECO:0008006" key="3">
    <source>
        <dbReference type="Google" id="ProtNLM"/>
    </source>
</evidence>
<dbReference type="Proteomes" id="UP001159427">
    <property type="component" value="Unassembled WGS sequence"/>
</dbReference>
<protein>
    <recommendedName>
        <fullName evidence="3">Apple domain-containing protein</fullName>
    </recommendedName>
</protein>
<dbReference type="Gene3D" id="2.60.120.200">
    <property type="match status" value="1"/>
</dbReference>
<accession>A0ABN8SQK2</accession>